<gene>
    <name evidence="1" type="ORF">DFP95_12148</name>
</gene>
<evidence type="ECO:0000313" key="2">
    <source>
        <dbReference type="Proteomes" id="UP000256869"/>
    </source>
</evidence>
<evidence type="ECO:0000313" key="1">
    <source>
        <dbReference type="EMBL" id="RED54792.1"/>
    </source>
</evidence>
<dbReference type="Proteomes" id="UP000256869">
    <property type="component" value="Unassembled WGS sequence"/>
</dbReference>
<keyword evidence="2" id="KW-1185">Reference proteome</keyword>
<reference evidence="1 2" key="1">
    <citation type="submission" date="2018-07" db="EMBL/GenBank/DDBJ databases">
        <title>Genomic Encyclopedia of Type Strains, Phase III (KMG-III): the genomes of soil and plant-associated and newly described type strains.</title>
        <authorList>
            <person name="Whitman W."/>
        </authorList>
    </citation>
    <scope>NUCLEOTIDE SEQUENCE [LARGE SCALE GENOMIC DNA]</scope>
    <source>
        <strain evidence="1 2">CECT 8236</strain>
    </source>
</reference>
<dbReference type="EMBL" id="QRDY01000021">
    <property type="protein sequence ID" value="RED54792.1"/>
    <property type="molecule type" value="Genomic_DNA"/>
</dbReference>
<organism evidence="1 2">
    <name type="scientific">Cohnella lupini</name>
    <dbReference type="NCBI Taxonomy" id="1294267"/>
    <lineage>
        <taxon>Bacteria</taxon>
        <taxon>Bacillati</taxon>
        <taxon>Bacillota</taxon>
        <taxon>Bacilli</taxon>
        <taxon>Bacillales</taxon>
        <taxon>Paenibacillaceae</taxon>
        <taxon>Cohnella</taxon>
    </lineage>
</organism>
<comment type="caution">
    <text evidence="1">The sequence shown here is derived from an EMBL/GenBank/DDBJ whole genome shotgun (WGS) entry which is preliminary data.</text>
</comment>
<sequence length="86" mass="9120">MLEKVKTGLSITGTASDANIRLKIIAVKGFMLNAGITIEQIESDLGVVTLTIGVSDLWNVNSGEVDFSNAFKTILIPQLQAVSLEG</sequence>
<dbReference type="AlphaFoldDB" id="A0A3D9HZ46"/>
<proteinExistence type="predicted"/>
<accession>A0A3D9HZ46</accession>
<protein>
    <submittedName>
        <fullName evidence="1">Uncharacterized protein</fullName>
    </submittedName>
</protein>
<name>A0A3D9HZ46_9BACL</name>